<comment type="caution">
    <text evidence="6">The sequence shown here is derived from an EMBL/GenBank/DDBJ whole genome shotgun (WGS) entry which is preliminary data.</text>
</comment>
<keyword evidence="2" id="KW-0520">NAD</keyword>
<dbReference type="STRING" id="943830.A4A58_03125"/>
<dbReference type="SUPFAM" id="SSF48179">
    <property type="entry name" value="6-phosphogluconate dehydrogenase C-terminal domain-like"/>
    <property type="match status" value="1"/>
</dbReference>
<evidence type="ECO:0000256" key="1">
    <source>
        <dbReference type="ARBA" id="ARBA00023002"/>
    </source>
</evidence>
<gene>
    <name evidence="6" type="ORF">A4A58_03125</name>
</gene>
<accession>A0A161R8S6</accession>
<dbReference type="InterPro" id="IPR006115">
    <property type="entry name" value="6PGDH_NADP-bd"/>
</dbReference>
<protein>
    <submittedName>
        <fullName evidence="6">2-hydroxy-3-oxopropionate reductase</fullName>
    </submittedName>
</protein>
<feature type="active site" evidence="3">
    <location>
        <position position="157"/>
    </location>
</feature>
<dbReference type="InterPro" id="IPR015815">
    <property type="entry name" value="HIBADH-related"/>
</dbReference>
<keyword evidence="1" id="KW-0560">Oxidoreductase</keyword>
<evidence type="ECO:0000313" key="6">
    <source>
        <dbReference type="EMBL" id="KZD25931.1"/>
    </source>
</evidence>
<evidence type="ECO:0000256" key="3">
    <source>
        <dbReference type="PIRSR" id="PIRSR000103-1"/>
    </source>
</evidence>
<reference evidence="6 7" key="1">
    <citation type="submission" date="2016-03" db="EMBL/GenBank/DDBJ databases">
        <title>Microsymbionts genomes from the relict species Vavilovia formosa (Stev.) Fed.</title>
        <authorList>
            <person name="Kopat V."/>
            <person name="Chirak E."/>
            <person name="Kimeklis A."/>
            <person name="Andronov E."/>
        </authorList>
    </citation>
    <scope>NUCLEOTIDE SEQUENCE [LARGE SCALE GENOMIC DNA]</scope>
    <source>
        <strain evidence="6 7">Vaf07</strain>
    </source>
</reference>
<dbReference type="GO" id="GO:0050661">
    <property type="term" value="F:NADP binding"/>
    <property type="evidence" value="ECO:0007669"/>
    <property type="project" value="InterPro"/>
</dbReference>
<name>A0A161R8S6_9BRAD</name>
<dbReference type="Pfam" id="PF14833">
    <property type="entry name" value="NAD_binding_11"/>
    <property type="match status" value="1"/>
</dbReference>
<dbReference type="GO" id="GO:0051287">
    <property type="term" value="F:NAD binding"/>
    <property type="evidence" value="ECO:0007669"/>
    <property type="project" value="InterPro"/>
</dbReference>
<dbReference type="PANTHER" id="PTHR22981:SF7">
    <property type="entry name" value="3-HYDROXYISOBUTYRATE DEHYDROGENASE, MITOCHONDRIAL"/>
    <property type="match status" value="1"/>
</dbReference>
<dbReference type="AlphaFoldDB" id="A0A161R8S6"/>
<dbReference type="Proteomes" id="UP000076574">
    <property type="component" value="Unassembled WGS sequence"/>
</dbReference>
<dbReference type="InterPro" id="IPR036291">
    <property type="entry name" value="NAD(P)-bd_dom_sf"/>
</dbReference>
<dbReference type="EMBL" id="LVYV01000001">
    <property type="protein sequence ID" value="KZD25931.1"/>
    <property type="molecule type" value="Genomic_DNA"/>
</dbReference>
<keyword evidence="7" id="KW-1185">Reference proteome</keyword>
<dbReference type="PIRSF" id="PIRSF000103">
    <property type="entry name" value="HIBADH"/>
    <property type="match status" value="1"/>
</dbReference>
<feature type="domain" description="3-hydroxyisobutyrate dehydrogenase-like NAD-binding" evidence="5">
    <location>
        <begin position="151"/>
        <end position="271"/>
    </location>
</feature>
<dbReference type="Pfam" id="PF03446">
    <property type="entry name" value="NAD_binding_2"/>
    <property type="match status" value="1"/>
</dbReference>
<evidence type="ECO:0000313" key="7">
    <source>
        <dbReference type="Proteomes" id="UP000076574"/>
    </source>
</evidence>
<dbReference type="Gene3D" id="3.40.50.720">
    <property type="entry name" value="NAD(P)-binding Rossmann-like Domain"/>
    <property type="match status" value="1"/>
</dbReference>
<dbReference type="InterPro" id="IPR029154">
    <property type="entry name" value="HIBADH-like_NADP-bd"/>
</dbReference>
<evidence type="ECO:0000259" key="4">
    <source>
        <dbReference type="Pfam" id="PF03446"/>
    </source>
</evidence>
<dbReference type="InterPro" id="IPR013328">
    <property type="entry name" value="6PGD_dom2"/>
</dbReference>
<dbReference type="Gene3D" id="1.10.1040.10">
    <property type="entry name" value="N-(1-d-carboxylethyl)-l-norvaline Dehydrogenase, domain 2"/>
    <property type="match status" value="1"/>
</dbReference>
<organism evidence="6 7">
    <name type="scientific">Tardiphaga robiniae</name>
    <dbReference type="NCBI Taxonomy" id="943830"/>
    <lineage>
        <taxon>Bacteria</taxon>
        <taxon>Pseudomonadati</taxon>
        <taxon>Pseudomonadota</taxon>
        <taxon>Alphaproteobacteria</taxon>
        <taxon>Hyphomicrobiales</taxon>
        <taxon>Nitrobacteraceae</taxon>
        <taxon>Tardiphaga</taxon>
    </lineage>
</organism>
<proteinExistence type="predicted"/>
<dbReference type="InterPro" id="IPR008927">
    <property type="entry name" value="6-PGluconate_DH-like_C_sf"/>
</dbReference>
<evidence type="ECO:0000256" key="2">
    <source>
        <dbReference type="ARBA" id="ARBA00023027"/>
    </source>
</evidence>
<dbReference type="SUPFAM" id="SSF51735">
    <property type="entry name" value="NAD(P)-binding Rossmann-fold domains"/>
    <property type="match status" value="1"/>
</dbReference>
<feature type="domain" description="6-phosphogluconate dehydrogenase NADP-binding" evidence="4">
    <location>
        <begin position="1"/>
        <end position="148"/>
    </location>
</feature>
<evidence type="ECO:0000259" key="5">
    <source>
        <dbReference type="Pfam" id="PF14833"/>
    </source>
</evidence>
<sequence>MGRPMAACIARAGYQVVGFDTFAEARAKYAEAGGTSAATVDEAVKDAAAVITLLPDGKIVRAAVEGFKAKLAPGTVVIDMSSSAPMGTRALGEELIAAGLAFIDAPVSGGVKRAIDGTLAIMAGGDGKTIDRADPVLNAMGKSVFRTGPLGSGHAAKALNNYVSAAGLAAAAEAVAIGGKFGIDPNVLVDVLNASTGRNNSTENKLKQFVIPEKYTSGFGLALMAKDIRTADELAHQIGVSAPLADEVTALWDAALEKLGPSADHVEIGRYLTARK</sequence>
<dbReference type="PANTHER" id="PTHR22981">
    <property type="entry name" value="3-HYDROXYISOBUTYRATE DEHYDROGENASE-RELATED"/>
    <property type="match status" value="1"/>
</dbReference>
<dbReference type="GO" id="GO:0016616">
    <property type="term" value="F:oxidoreductase activity, acting on the CH-OH group of donors, NAD or NADP as acceptor"/>
    <property type="evidence" value="ECO:0007669"/>
    <property type="project" value="TreeGrafter"/>
</dbReference>